<dbReference type="InterPro" id="IPR001387">
    <property type="entry name" value="Cro/C1-type_HTH"/>
</dbReference>
<evidence type="ECO:0000313" key="3">
    <source>
        <dbReference type="Proteomes" id="UP000292974"/>
    </source>
</evidence>
<dbReference type="Proteomes" id="UP000292974">
    <property type="component" value="Unassembled WGS sequence"/>
</dbReference>
<organism evidence="2 3">
    <name type="scientific">Rhizobium leguminosarum</name>
    <dbReference type="NCBI Taxonomy" id="384"/>
    <lineage>
        <taxon>Bacteria</taxon>
        <taxon>Pseudomonadati</taxon>
        <taxon>Pseudomonadota</taxon>
        <taxon>Alphaproteobacteria</taxon>
        <taxon>Hyphomicrobiales</taxon>
        <taxon>Rhizobiaceae</taxon>
        <taxon>Rhizobium/Agrobacterium group</taxon>
        <taxon>Rhizobium</taxon>
    </lineage>
</organism>
<reference evidence="2 3" key="1">
    <citation type="submission" date="2019-02" db="EMBL/GenBank/DDBJ databases">
        <title>The genomic architecture of introgression among sibling species of bacteria.</title>
        <authorList>
            <person name="Cavassim M.I.A."/>
            <person name="Moeskjaer S."/>
            <person name="Moslemi C."/>
            <person name="Fields B."/>
            <person name="Bachmann A."/>
            <person name="Vilhjalmsson B."/>
            <person name="Schierup M.H."/>
            <person name="Young J.P.W."/>
            <person name="Andersen S.U."/>
        </authorList>
    </citation>
    <scope>NUCLEOTIDE SEQUENCE [LARGE SCALE GENOMIC DNA]</scope>
    <source>
        <strain evidence="2 3">SM135B</strain>
    </source>
</reference>
<evidence type="ECO:0000259" key="1">
    <source>
        <dbReference type="PROSITE" id="PS50943"/>
    </source>
</evidence>
<accession>A0A7M3DWE9</accession>
<evidence type="ECO:0000313" key="2">
    <source>
        <dbReference type="EMBL" id="TAY53015.1"/>
    </source>
</evidence>
<dbReference type="Gene3D" id="1.10.260.40">
    <property type="entry name" value="lambda repressor-like DNA-binding domains"/>
    <property type="match status" value="1"/>
</dbReference>
<protein>
    <submittedName>
        <fullName evidence="2">XRE family transcriptional regulator</fullName>
    </submittedName>
</protein>
<dbReference type="AlphaFoldDB" id="A0A7M3DWE9"/>
<dbReference type="PROSITE" id="PS50943">
    <property type="entry name" value="HTH_CROC1"/>
    <property type="match status" value="1"/>
</dbReference>
<sequence>MHPVPPPLLRIAREFLGLSQDDVAGVLGISRKTIAKMERDKGVVIHYVSTVQRFYEDQGIKFVAPSGGEGWGVFNANTKDDFKTLNRLGNIASSESKDHSPSSNDS</sequence>
<dbReference type="EMBL" id="SIOP01000001">
    <property type="protein sequence ID" value="TAY53015.1"/>
    <property type="molecule type" value="Genomic_DNA"/>
</dbReference>
<comment type="caution">
    <text evidence="2">The sequence shown here is derived from an EMBL/GenBank/DDBJ whole genome shotgun (WGS) entry which is preliminary data.</text>
</comment>
<gene>
    <name evidence="2" type="ORF">ELH90_15990</name>
</gene>
<feature type="domain" description="HTH cro/C1-type" evidence="1">
    <location>
        <begin position="9"/>
        <end position="41"/>
    </location>
</feature>
<proteinExistence type="predicted"/>
<dbReference type="GO" id="GO:0003677">
    <property type="term" value="F:DNA binding"/>
    <property type="evidence" value="ECO:0007669"/>
    <property type="project" value="InterPro"/>
</dbReference>
<dbReference type="SUPFAM" id="SSF47413">
    <property type="entry name" value="lambda repressor-like DNA-binding domains"/>
    <property type="match status" value="1"/>
</dbReference>
<dbReference type="InterPro" id="IPR010982">
    <property type="entry name" value="Lambda_DNA-bd_dom_sf"/>
</dbReference>
<dbReference type="CDD" id="cd00093">
    <property type="entry name" value="HTH_XRE"/>
    <property type="match status" value="1"/>
</dbReference>
<dbReference type="RefSeq" id="WP_130716817.1">
    <property type="nucleotide sequence ID" value="NZ_SIOP01000001.1"/>
</dbReference>
<name>A0A7M3DWE9_RHILE</name>
<dbReference type="Pfam" id="PF01381">
    <property type="entry name" value="HTH_3"/>
    <property type="match status" value="1"/>
</dbReference>